<evidence type="ECO:0000313" key="3">
    <source>
        <dbReference type="Proteomes" id="UP000033220"/>
    </source>
</evidence>
<accession>H6SR94</accession>
<feature type="transmembrane region" description="Helical" evidence="1">
    <location>
        <begin position="83"/>
        <end position="102"/>
    </location>
</feature>
<dbReference type="HOGENOM" id="CLU_2094979_0_0_5"/>
<protein>
    <submittedName>
        <fullName evidence="2">Uncharacterized protein</fullName>
    </submittedName>
</protein>
<evidence type="ECO:0000256" key="1">
    <source>
        <dbReference type="SAM" id="Phobius"/>
    </source>
</evidence>
<reference evidence="2 3" key="1">
    <citation type="submission" date="2012-02" db="EMBL/GenBank/DDBJ databases">
        <title>Shotgun genome sequence of Phaeospirillum photometricum DSM 122.</title>
        <authorList>
            <person name="Duquesne K."/>
            <person name="Sturgis J."/>
        </authorList>
    </citation>
    <scope>NUCLEOTIDE SEQUENCE [LARGE SCALE GENOMIC DNA]</scope>
    <source>
        <strain evidence="3">DSM122</strain>
    </source>
</reference>
<keyword evidence="3" id="KW-1185">Reference proteome</keyword>
<organism evidence="2 3">
    <name type="scientific">Pararhodospirillum photometricum DSM 122</name>
    <dbReference type="NCBI Taxonomy" id="1150469"/>
    <lineage>
        <taxon>Bacteria</taxon>
        <taxon>Pseudomonadati</taxon>
        <taxon>Pseudomonadota</taxon>
        <taxon>Alphaproteobacteria</taxon>
        <taxon>Rhodospirillales</taxon>
        <taxon>Rhodospirillaceae</taxon>
        <taxon>Pararhodospirillum</taxon>
    </lineage>
</organism>
<name>H6SR94_PARPM</name>
<keyword evidence="1" id="KW-0812">Transmembrane</keyword>
<proteinExistence type="predicted"/>
<sequence>MFAQVVRGQALGGGGIGHRARSHGDQGRRLRGGDRVCLVHRHRIGHRFFSWPSAPSDPGVASLPLNKARARLPGALSKRLTPVFMLTVALLPVSCSPLALVMRTAPVMVAKPEAGS</sequence>
<dbReference type="Proteomes" id="UP000033220">
    <property type="component" value="Chromosome DSM 122"/>
</dbReference>
<dbReference type="KEGG" id="rpm:RSPPHO_03190"/>
<keyword evidence="1" id="KW-1133">Transmembrane helix</keyword>
<gene>
    <name evidence="2" type="ORF">RSPPHO_03190</name>
</gene>
<dbReference type="AlphaFoldDB" id="H6SR94"/>
<evidence type="ECO:0000313" key="2">
    <source>
        <dbReference type="EMBL" id="CCG09816.1"/>
    </source>
</evidence>
<keyword evidence="1" id="KW-0472">Membrane</keyword>
<dbReference type="EMBL" id="HE663493">
    <property type="protein sequence ID" value="CCG09816.1"/>
    <property type="molecule type" value="Genomic_DNA"/>
</dbReference>